<reference evidence="5 6" key="1">
    <citation type="submission" date="2019-06" db="EMBL/GenBank/DDBJ databases">
        <title>Micromonospora ordensis sp. nov., isolated from deep marine sediment.</title>
        <authorList>
            <person name="Veyisoglu A."/>
            <person name="Carro L."/>
            <person name="Klenk H.-P."/>
            <person name="Sahin N."/>
        </authorList>
    </citation>
    <scope>NUCLEOTIDE SEQUENCE [LARGE SCALE GENOMIC DNA]</scope>
    <source>
        <strain evidence="5 6">S2509</strain>
    </source>
</reference>
<protein>
    <submittedName>
        <fullName evidence="5">Branched-chain amino acid ABC transporter substrate-binding protein</fullName>
    </submittedName>
</protein>
<dbReference type="InterPro" id="IPR028081">
    <property type="entry name" value="Leu-bd"/>
</dbReference>
<dbReference type="OrthoDB" id="9772589at2"/>
<gene>
    <name evidence="5" type="ORF">FHG89_25475</name>
</gene>
<comment type="caution">
    <text evidence="5">The sequence shown here is derived from an EMBL/GenBank/DDBJ whole genome shotgun (WGS) entry which is preliminary data.</text>
</comment>
<evidence type="ECO:0000256" key="1">
    <source>
        <dbReference type="ARBA" id="ARBA00010062"/>
    </source>
</evidence>
<dbReference type="AlphaFoldDB" id="A0A5C4QCT6"/>
<keyword evidence="6" id="KW-1185">Reference proteome</keyword>
<dbReference type="CDD" id="cd06342">
    <property type="entry name" value="PBP1_ABC_LIVBP-like"/>
    <property type="match status" value="1"/>
</dbReference>
<sequence>MRQNFVRVLGSVAIVALVAGGASACKKDEGTSGGSASKACDLKIGFFGALSGADAGLVTPMKQGADLAVEKYNAANADCKVTVQAFDSQGKADLAGGLATSAVADTKIVGMVGPAFSGESEVALPIFDTASLPSISPSATRPSLSEKGWKVFHRGVGNDFSQGPAIASYIKNVLKAQKAFVIDDQSAYGAGLADEAKKGLGPLVIGTDKVVDNAQEFGAQISKVKTSGATVLFYAGYTEEAAPFLKQLRAAGWTGTFIGGDGINDANMLSVAGQKDVEGTIATCPCGPATAAKGTFVTDFKAKYSVDPGVYADVAFDLANIYLEAIKAGKTTRADIQAFLSTYNKAGSASGVTYKWEANGELDPAQVKVWAFKATAGAWAPDVEIPKA</sequence>
<evidence type="ECO:0000256" key="2">
    <source>
        <dbReference type="ARBA" id="ARBA00022729"/>
    </source>
</evidence>
<name>A0A5C4QCT6_9ACTN</name>
<evidence type="ECO:0000256" key="3">
    <source>
        <dbReference type="SAM" id="SignalP"/>
    </source>
</evidence>
<dbReference type="Gene3D" id="3.40.50.2300">
    <property type="match status" value="2"/>
</dbReference>
<comment type="similarity">
    <text evidence="1">Belongs to the leucine-binding protein family.</text>
</comment>
<dbReference type="PROSITE" id="PS51257">
    <property type="entry name" value="PROKAR_LIPOPROTEIN"/>
    <property type="match status" value="1"/>
</dbReference>
<accession>A0A5C4QCT6</accession>
<dbReference type="PANTHER" id="PTHR47151">
    <property type="entry name" value="LEU/ILE/VAL-BINDING ABC TRANSPORTER SUBUNIT"/>
    <property type="match status" value="1"/>
</dbReference>
<feature type="chain" id="PRO_5022871452" evidence="3">
    <location>
        <begin position="25"/>
        <end position="388"/>
    </location>
</feature>
<dbReference type="Pfam" id="PF13458">
    <property type="entry name" value="Peripla_BP_6"/>
    <property type="match status" value="1"/>
</dbReference>
<dbReference type="RefSeq" id="WP_139586945.1">
    <property type="nucleotide sequence ID" value="NZ_VDFY01000224.1"/>
</dbReference>
<dbReference type="InterPro" id="IPR028082">
    <property type="entry name" value="Peripla_BP_I"/>
</dbReference>
<proteinExistence type="inferred from homology"/>
<evidence type="ECO:0000313" key="5">
    <source>
        <dbReference type="EMBL" id="TNH24163.1"/>
    </source>
</evidence>
<feature type="domain" description="Leucine-binding protein" evidence="4">
    <location>
        <begin position="42"/>
        <end position="344"/>
    </location>
</feature>
<dbReference type="Proteomes" id="UP000306145">
    <property type="component" value="Unassembled WGS sequence"/>
</dbReference>
<evidence type="ECO:0000259" key="4">
    <source>
        <dbReference type="Pfam" id="PF13458"/>
    </source>
</evidence>
<keyword evidence="2 3" id="KW-0732">Signal</keyword>
<dbReference type="SUPFAM" id="SSF53822">
    <property type="entry name" value="Periplasmic binding protein-like I"/>
    <property type="match status" value="1"/>
</dbReference>
<dbReference type="PANTHER" id="PTHR47151:SF2">
    <property type="entry name" value="AMINO ACID BINDING PROTEIN"/>
    <property type="match status" value="1"/>
</dbReference>
<evidence type="ECO:0000313" key="6">
    <source>
        <dbReference type="Proteomes" id="UP000306145"/>
    </source>
</evidence>
<organism evidence="5 6">
    <name type="scientific">Micromonospora orduensis</name>
    <dbReference type="NCBI Taxonomy" id="1420891"/>
    <lineage>
        <taxon>Bacteria</taxon>
        <taxon>Bacillati</taxon>
        <taxon>Actinomycetota</taxon>
        <taxon>Actinomycetes</taxon>
        <taxon>Micromonosporales</taxon>
        <taxon>Micromonosporaceae</taxon>
        <taxon>Micromonospora</taxon>
    </lineage>
</organism>
<dbReference type="EMBL" id="VDFY01000224">
    <property type="protein sequence ID" value="TNH24163.1"/>
    <property type="molecule type" value="Genomic_DNA"/>
</dbReference>
<feature type="signal peptide" evidence="3">
    <location>
        <begin position="1"/>
        <end position="24"/>
    </location>
</feature>